<dbReference type="InterPro" id="IPR005247">
    <property type="entry name" value="YbhB_YbcL/LppC-like"/>
</dbReference>
<protein>
    <submittedName>
        <fullName evidence="1">YbhB/YbcL family Raf kinase inhibitor-like protein</fullName>
    </submittedName>
</protein>
<dbReference type="Pfam" id="PF01161">
    <property type="entry name" value="PBP"/>
    <property type="match status" value="1"/>
</dbReference>
<evidence type="ECO:0000313" key="2">
    <source>
        <dbReference type="Proteomes" id="UP001446205"/>
    </source>
</evidence>
<dbReference type="SUPFAM" id="SSF49777">
    <property type="entry name" value="PEBP-like"/>
    <property type="match status" value="1"/>
</dbReference>
<dbReference type="InterPro" id="IPR008914">
    <property type="entry name" value="PEBP"/>
</dbReference>
<dbReference type="Proteomes" id="UP001446205">
    <property type="component" value="Unassembled WGS sequence"/>
</dbReference>
<accession>A0ABU9DBB8</accession>
<dbReference type="InterPro" id="IPR036610">
    <property type="entry name" value="PEBP-like_sf"/>
</dbReference>
<evidence type="ECO:0000313" key="1">
    <source>
        <dbReference type="EMBL" id="MEK8089758.1"/>
    </source>
</evidence>
<comment type="caution">
    <text evidence="1">The sequence shown here is derived from an EMBL/GenBank/DDBJ whole genome shotgun (WGS) entry which is preliminary data.</text>
</comment>
<sequence length="200" mass="22728">MQPGMVLESMAFVYNDTIPYRHSCDGGGVIPSFRWIHVPPQTKSLVLVMRQREAPEDQQVHWLLYDLPVMPNIIHEGGMLPEGAKVGRNDFGEMAYRPVCHTPDHHLVHYIFTLYATDLPTLGLPEGASWHEVREKLRKPREGVNNAEAYKRGDNETPGPGQDAMAWEWHELGHVIGYTQLIGRYARDIETHVPGVDRSL</sequence>
<name>A0ABU9DBB8_9PROT</name>
<proteinExistence type="predicted"/>
<dbReference type="RefSeq" id="WP_341370816.1">
    <property type="nucleotide sequence ID" value="NZ_JBBPCO010000007.1"/>
</dbReference>
<dbReference type="GO" id="GO:0004860">
    <property type="term" value="F:protein kinase inhibitor activity"/>
    <property type="evidence" value="ECO:0007669"/>
    <property type="project" value="UniProtKB-KW"/>
</dbReference>
<dbReference type="CDD" id="cd00865">
    <property type="entry name" value="PEBP_bact_arch"/>
    <property type="match status" value="1"/>
</dbReference>
<keyword evidence="2" id="KW-1185">Reference proteome</keyword>
<reference evidence="1 2" key="1">
    <citation type="submission" date="2024-04" db="EMBL/GenBank/DDBJ databases">
        <authorList>
            <person name="Abashina T."/>
            <person name="Shaikin A."/>
        </authorList>
    </citation>
    <scope>NUCLEOTIDE SEQUENCE [LARGE SCALE GENOMIC DNA]</scope>
    <source>
        <strain evidence="1 2">AAFK</strain>
    </source>
</reference>
<dbReference type="EMBL" id="JBBPCO010000007">
    <property type="protein sequence ID" value="MEK8089758.1"/>
    <property type="molecule type" value="Genomic_DNA"/>
</dbReference>
<dbReference type="Gene3D" id="3.90.280.10">
    <property type="entry name" value="PEBP-like"/>
    <property type="match status" value="1"/>
</dbReference>
<keyword evidence="1" id="KW-0649">Protein kinase inhibitor</keyword>
<organism evidence="1 2">
    <name type="scientific">Thermithiobacillus plumbiphilus</name>
    <dbReference type="NCBI Taxonomy" id="1729899"/>
    <lineage>
        <taxon>Bacteria</taxon>
        <taxon>Pseudomonadati</taxon>
        <taxon>Pseudomonadota</taxon>
        <taxon>Acidithiobacillia</taxon>
        <taxon>Acidithiobacillales</taxon>
        <taxon>Thermithiobacillaceae</taxon>
        <taxon>Thermithiobacillus</taxon>
    </lineage>
</organism>
<gene>
    <name evidence="1" type="ORF">WOB96_08245</name>
</gene>